<keyword evidence="4" id="KW-1185">Reference proteome</keyword>
<name>A0ABP3SAZ3_9ACTN</name>
<dbReference type="Pfam" id="PF12900">
    <property type="entry name" value="Pyridox_ox_2"/>
    <property type="match status" value="1"/>
</dbReference>
<dbReference type="SUPFAM" id="SSF47413">
    <property type="entry name" value="lambda repressor-like DNA-binding domains"/>
    <property type="match status" value="1"/>
</dbReference>
<dbReference type="SMART" id="SM00530">
    <property type="entry name" value="HTH_XRE"/>
    <property type="match status" value="1"/>
</dbReference>
<sequence length="357" mass="37222">MRAHLGDQLVVESPATGAVRRDGEIVGLHHADGTPPYDVRWSDTDEVTLVFPGPDAHIRHVGHAPDTGRPAPSSARTADTGEPAPSSARATDAGQRPPSAAKAADAGRRVSSPAKATDTAEQAPSSTDGAGEASGTAAPPDGGPNPGDIGRRVAAERERLGLSREETARRARIAPEYLAYIEEQPAAPSLATLISLAAALGTDVQSLRGGGTDLPPGRGSALLHPELRDLSPEECRARLSTHGVGRIAVTTPDGPAVVPVNYDVVDGAIVFRTAPHSVPAQAVGSEVAFEVDHLDEAMSQGWSVLAVGPAQPVTEPATVRRLTERARSSPWAGGEREMWVSIRPTRLTGRRILPADR</sequence>
<feature type="domain" description="HTH cro/C1-type" evidence="2">
    <location>
        <begin position="153"/>
        <end position="207"/>
    </location>
</feature>
<dbReference type="SUPFAM" id="SSF50118">
    <property type="entry name" value="Cell growth inhibitor/plasmid maintenance toxic component"/>
    <property type="match status" value="1"/>
</dbReference>
<feature type="region of interest" description="Disordered" evidence="1">
    <location>
        <begin position="56"/>
        <end position="150"/>
    </location>
</feature>
<dbReference type="Pfam" id="PF08940">
    <property type="entry name" value="DUF1918"/>
    <property type="match status" value="1"/>
</dbReference>
<comment type="caution">
    <text evidence="3">The sequence shown here is derived from an EMBL/GenBank/DDBJ whole genome shotgun (WGS) entry which is preliminary data.</text>
</comment>
<dbReference type="InterPro" id="IPR012349">
    <property type="entry name" value="Split_barrel_FMN-bd"/>
</dbReference>
<dbReference type="Gene3D" id="2.30.30.440">
    <property type="entry name" value="Domain of unknown function DUF1918"/>
    <property type="match status" value="1"/>
</dbReference>
<dbReference type="InterPro" id="IPR024747">
    <property type="entry name" value="Pyridox_Oxase-rel"/>
</dbReference>
<proteinExistence type="predicted"/>
<dbReference type="InterPro" id="IPR001387">
    <property type="entry name" value="Cro/C1-type_HTH"/>
</dbReference>
<evidence type="ECO:0000313" key="3">
    <source>
        <dbReference type="EMBL" id="GAA0630821.1"/>
    </source>
</evidence>
<dbReference type="RefSeq" id="WP_343997417.1">
    <property type="nucleotide sequence ID" value="NZ_BAAAGU010000002.1"/>
</dbReference>
<dbReference type="InterPro" id="IPR015035">
    <property type="entry name" value="DUF1918"/>
</dbReference>
<reference evidence="4" key="1">
    <citation type="journal article" date="2019" name="Int. J. Syst. Evol. Microbiol.">
        <title>The Global Catalogue of Microorganisms (GCM) 10K type strain sequencing project: providing services to taxonomists for standard genome sequencing and annotation.</title>
        <authorList>
            <consortium name="The Broad Institute Genomics Platform"/>
            <consortium name="The Broad Institute Genome Sequencing Center for Infectious Disease"/>
            <person name="Wu L."/>
            <person name="Ma J."/>
        </authorList>
    </citation>
    <scope>NUCLEOTIDE SEQUENCE [LARGE SCALE GENOMIC DNA]</scope>
    <source>
        <strain evidence="4">JCM 10367</strain>
    </source>
</reference>
<feature type="compositionally biased region" description="Polar residues" evidence="1">
    <location>
        <begin position="119"/>
        <end position="128"/>
    </location>
</feature>
<accession>A0ABP3SAZ3</accession>
<organism evidence="3 4">
    <name type="scientific">Streptomyces thermocarboxydovorans</name>
    <dbReference type="NCBI Taxonomy" id="59298"/>
    <lineage>
        <taxon>Bacteria</taxon>
        <taxon>Bacillati</taxon>
        <taxon>Actinomycetota</taxon>
        <taxon>Actinomycetes</taxon>
        <taxon>Kitasatosporales</taxon>
        <taxon>Streptomycetaceae</taxon>
        <taxon>Streptomyces</taxon>
    </lineage>
</organism>
<dbReference type="PROSITE" id="PS50943">
    <property type="entry name" value="HTH_CROC1"/>
    <property type="match status" value="1"/>
</dbReference>
<protein>
    <submittedName>
        <fullName evidence="3">Pyridoxamine 5'-phosphate oxidase family protein</fullName>
    </submittedName>
</protein>
<gene>
    <name evidence="3" type="ORF">GCM10009535_02810</name>
</gene>
<evidence type="ECO:0000259" key="2">
    <source>
        <dbReference type="PROSITE" id="PS50943"/>
    </source>
</evidence>
<dbReference type="CDD" id="cd00093">
    <property type="entry name" value="HTH_XRE"/>
    <property type="match status" value="1"/>
</dbReference>
<dbReference type="EMBL" id="BAAAGU010000002">
    <property type="protein sequence ID" value="GAA0630821.1"/>
    <property type="molecule type" value="Genomic_DNA"/>
</dbReference>
<evidence type="ECO:0000256" key="1">
    <source>
        <dbReference type="SAM" id="MobiDB-lite"/>
    </source>
</evidence>
<dbReference type="Gene3D" id="2.30.110.10">
    <property type="entry name" value="Electron Transport, Fmn-binding Protein, Chain A"/>
    <property type="match status" value="1"/>
</dbReference>
<evidence type="ECO:0000313" key="4">
    <source>
        <dbReference type="Proteomes" id="UP001500724"/>
    </source>
</evidence>
<dbReference type="Pfam" id="PF01381">
    <property type="entry name" value="HTH_3"/>
    <property type="match status" value="1"/>
</dbReference>
<dbReference type="Gene3D" id="1.10.260.40">
    <property type="entry name" value="lambda repressor-like DNA-binding domains"/>
    <property type="match status" value="1"/>
</dbReference>
<dbReference type="Proteomes" id="UP001500724">
    <property type="component" value="Unassembled WGS sequence"/>
</dbReference>
<dbReference type="InterPro" id="IPR010982">
    <property type="entry name" value="Lambda_DNA-bd_dom_sf"/>
</dbReference>
<dbReference type="SUPFAM" id="SSF50475">
    <property type="entry name" value="FMN-binding split barrel"/>
    <property type="match status" value="1"/>
</dbReference>